<comment type="function">
    <text evidence="10">Catalyzes the reversible formation of acyl-phosphate (acyl-PO(4)) from acyl-[acyl-carrier-protein] (acyl-ACP). This enzyme utilizes acyl-ACP as fatty acyl donor, but not acyl-CoA.</text>
</comment>
<comment type="pathway">
    <text evidence="10">Lipid metabolism; phospholipid metabolism.</text>
</comment>
<evidence type="ECO:0000313" key="12">
    <source>
        <dbReference type="Proteomes" id="UP000633365"/>
    </source>
</evidence>
<keyword evidence="7 10" id="KW-1208">Phospholipid metabolism</keyword>
<evidence type="ECO:0000256" key="9">
    <source>
        <dbReference type="ARBA" id="ARBA00046608"/>
    </source>
</evidence>
<dbReference type="GO" id="GO:0043811">
    <property type="term" value="F:phosphate:acyl-[acyl carrier protein] acyltransferase activity"/>
    <property type="evidence" value="ECO:0007669"/>
    <property type="project" value="UniProtKB-UniRule"/>
</dbReference>
<dbReference type="Pfam" id="PF02504">
    <property type="entry name" value="FA_synthesis"/>
    <property type="match status" value="1"/>
</dbReference>
<comment type="subunit">
    <text evidence="9 10">Homodimer. Probably interacts with PlsY.</text>
</comment>
<sequence length="338" mass="35539">MKIIVDAFGGDNAPLEIIKGAVDAKNEYGVDILLVGAEETIRKVAADNQISLDGIAIHHAPGVFTNNDSPSAIRTKAMADTSLATGFRLLKEGEGDAFVSAGNSGAIGAGSMFIVKRIKGVKRVAFAPVIPTVSGKAMVIDSGINTDVRPAVLQQFAIMGSVYMNKVIGIKDPRVGLANVGTEEHKGDELRQETYKLLQNTPVNFVGNIEGRDVPLDGADVVVCDGFTGNMIIKTYEGVALALLGKIKGIFTKNLKNKIAAALVLGDMKAFKKEMDLDEFGGTAVLGCSKPVFKAHGNANAKTIKNAIRVCKDYVSADIIATVTDAMSKISEAEGGEA</sequence>
<dbReference type="InterPro" id="IPR003664">
    <property type="entry name" value="FA_synthesis"/>
</dbReference>
<evidence type="ECO:0000313" key="11">
    <source>
        <dbReference type="EMBL" id="MBK6087997.1"/>
    </source>
</evidence>
<protein>
    <recommendedName>
        <fullName evidence="8 10">Phosphate acyltransferase</fullName>
        <ecNumber evidence="8 10">2.3.1.274</ecNumber>
    </recommendedName>
    <alternativeName>
        <fullName evidence="10">Acyl-ACP phosphotransacylase</fullName>
    </alternativeName>
    <alternativeName>
        <fullName evidence="10">Acyl-[acyl-carrier-protein]--phosphate acyltransferase</fullName>
    </alternativeName>
    <alternativeName>
        <fullName evidence="10">Phosphate-acyl-ACP acyltransferase</fullName>
    </alternativeName>
</protein>
<keyword evidence="5 10" id="KW-0443">Lipid metabolism</keyword>
<keyword evidence="11" id="KW-0012">Acyltransferase</keyword>
<keyword evidence="6 10" id="KW-0594">Phospholipid biosynthesis</keyword>
<keyword evidence="4 10" id="KW-0808">Transferase</keyword>
<evidence type="ECO:0000256" key="8">
    <source>
        <dbReference type="ARBA" id="ARBA00024069"/>
    </source>
</evidence>
<dbReference type="PIRSF" id="PIRSF002465">
    <property type="entry name" value="Phsphlp_syn_PlsX"/>
    <property type="match status" value="1"/>
</dbReference>
<evidence type="ECO:0000256" key="5">
    <source>
        <dbReference type="ARBA" id="ARBA00023098"/>
    </source>
</evidence>
<dbReference type="GO" id="GO:0008654">
    <property type="term" value="P:phospholipid biosynthetic process"/>
    <property type="evidence" value="ECO:0007669"/>
    <property type="project" value="UniProtKB-KW"/>
</dbReference>
<evidence type="ECO:0000256" key="1">
    <source>
        <dbReference type="ARBA" id="ARBA00001232"/>
    </source>
</evidence>
<dbReference type="AlphaFoldDB" id="A0A934WRA5"/>
<accession>A0A934WRA5</accession>
<dbReference type="InterPro" id="IPR012281">
    <property type="entry name" value="Phospholipid_synth_PlsX-like"/>
</dbReference>
<evidence type="ECO:0000256" key="6">
    <source>
        <dbReference type="ARBA" id="ARBA00023209"/>
    </source>
</evidence>
<evidence type="ECO:0000256" key="7">
    <source>
        <dbReference type="ARBA" id="ARBA00023264"/>
    </source>
</evidence>
<dbReference type="SUPFAM" id="SSF53659">
    <property type="entry name" value="Isocitrate/Isopropylmalate dehydrogenase-like"/>
    <property type="match status" value="1"/>
</dbReference>
<dbReference type="GO" id="GO:0005737">
    <property type="term" value="C:cytoplasm"/>
    <property type="evidence" value="ECO:0007669"/>
    <property type="project" value="UniProtKB-SubCell"/>
</dbReference>
<dbReference type="NCBIfam" id="TIGR00182">
    <property type="entry name" value="plsX"/>
    <property type="match status" value="1"/>
</dbReference>
<name>A0A934WRA5_9FIRM</name>
<keyword evidence="12" id="KW-1185">Reference proteome</keyword>
<keyword evidence="2 10" id="KW-0963">Cytoplasm</keyword>
<dbReference type="HAMAP" id="MF_00019">
    <property type="entry name" value="PlsX"/>
    <property type="match status" value="1"/>
</dbReference>
<dbReference type="RefSeq" id="WP_186832998.1">
    <property type="nucleotide sequence ID" value="NZ_JAEQMG010000048.1"/>
</dbReference>
<comment type="caution">
    <text evidence="11">The sequence shown here is derived from an EMBL/GenBank/DDBJ whole genome shotgun (WGS) entry which is preliminary data.</text>
</comment>
<dbReference type="Gene3D" id="3.40.718.10">
    <property type="entry name" value="Isopropylmalate Dehydrogenase"/>
    <property type="match status" value="1"/>
</dbReference>
<dbReference type="PANTHER" id="PTHR30100">
    <property type="entry name" value="FATTY ACID/PHOSPHOLIPID SYNTHESIS PROTEIN PLSX"/>
    <property type="match status" value="1"/>
</dbReference>
<proteinExistence type="inferred from homology"/>
<reference evidence="11" key="1">
    <citation type="submission" date="2021-01" db="EMBL/GenBank/DDBJ databases">
        <title>Genome public.</title>
        <authorList>
            <person name="Liu C."/>
            <person name="Sun Q."/>
        </authorList>
    </citation>
    <scope>NUCLEOTIDE SEQUENCE</scope>
    <source>
        <strain evidence="11">M6</strain>
    </source>
</reference>
<dbReference type="EMBL" id="JAEQMG010000048">
    <property type="protein sequence ID" value="MBK6087997.1"/>
    <property type="molecule type" value="Genomic_DNA"/>
</dbReference>
<organism evidence="11 12">
    <name type="scientific">Ruminococcus difficilis</name>
    <dbReference type="NCBI Taxonomy" id="2763069"/>
    <lineage>
        <taxon>Bacteria</taxon>
        <taxon>Bacillati</taxon>
        <taxon>Bacillota</taxon>
        <taxon>Clostridia</taxon>
        <taxon>Eubacteriales</taxon>
        <taxon>Oscillospiraceae</taxon>
        <taxon>Ruminococcus</taxon>
    </lineage>
</organism>
<comment type="catalytic activity">
    <reaction evidence="1 10">
        <text>a fatty acyl-[ACP] + phosphate = an acyl phosphate + holo-[ACP]</text>
        <dbReference type="Rhea" id="RHEA:42292"/>
        <dbReference type="Rhea" id="RHEA-COMP:9685"/>
        <dbReference type="Rhea" id="RHEA-COMP:14125"/>
        <dbReference type="ChEBI" id="CHEBI:43474"/>
        <dbReference type="ChEBI" id="CHEBI:59918"/>
        <dbReference type="ChEBI" id="CHEBI:64479"/>
        <dbReference type="ChEBI" id="CHEBI:138651"/>
        <dbReference type="EC" id="2.3.1.274"/>
    </reaction>
</comment>
<dbReference type="Proteomes" id="UP000633365">
    <property type="component" value="Unassembled WGS sequence"/>
</dbReference>
<evidence type="ECO:0000256" key="3">
    <source>
        <dbReference type="ARBA" id="ARBA00022516"/>
    </source>
</evidence>
<dbReference type="EC" id="2.3.1.274" evidence="8 10"/>
<dbReference type="GO" id="GO:0006633">
    <property type="term" value="P:fatty acid biosynthetic process"/>
    <property type="evidence" value="ECO:0007669"/>
    <property type="project" value="UniProtKB-UniRule"/>
</dbReference>
<evidence type="ECO:0000256" key="10">
    <source>
        <dbReference type="HAMAP-Rule" id="MF_00019"/>
    </source>
</evidence>
<comment type="subcellular location">
    <subcellularLocation>
        <location evidence="10">Cytoplasm</location>
    </subcellularLocation>
    <text evidence="10">Associated with the membrane possibly through PlsY.</text>
</comment>
<dbReference type="PANTHER" id="PTHR30100:SF1">
    <property type="entry name" value="PHOSPHATE ACYLTRANSFERASE"/>
    <property type="match status" value="1"/>
</dbReference>
<evidence type="ECO:0000256" key="2">
    <source>
        <dbReference type="ARBA" id="ARBA00022490"/>
    </source>
</evidence>
<comment type="similarity">
    <text evidence="10">Belongs to the PlsX family.</text>
</comment>
<gene>
    <name evidence="10 11" type="primary">plsX</name>
    <name evidence="11" type="ORF">JKK62_04915</name>
</gene>
<evidence type="ECO:0000256" key="4">
    <source>
        <dbReference type="ARBA" id="ARBA00022679"/>
    </source>
</evidence>
<keyword evidence="3 10" id="KW-0444">Lipid biosynthesis</keyword>